<dbReference type="Gene3D" id="3.10.180.10">
    <property type="entry name" value="2,3-Dihydroxybiphenyl 1,2-Dioxygenase, domain 1"/>
    <property type="match status" value="1"/>
</dbReference>
<dbReference type="PROSITE" id="PS51819">
    <property type="entry name" value="VOC"/>
    <property type="match status" value="1"/>
</dbReference>
<comment type="caution">
    <text evidence="2">The sequence shown here is derived from an EMBL/GenBank/DDBJ whole genome shotgun (WGS) entry which is preliminary data.</text>
</comment>
<dbReference type="InterPro" id="IPR037523">
    <property type="entry name" value="VOC_core"/>
</dbReference>
<dbReference type="RefSeq" id="WP_143555203.1">
    <property type="nucleotide sequence ID" value="NZ_VJWA01000001.1"/>
</dbReference>
<dbReference type="InterPro" id="IPR004360">
    <property type="entry name" value="Glyas_Fos-R_dOase_dom"/>
</dbReference>
<reference evidence="2 3" key="1">
    <citation type="submission" date="2019-07" db="EMBL/GenBank/DDBJ databases">
        <title>Novel species isolated from glacier.</title>
        <authorList>
            <person name="Liu Q."/>
            <person name="Xin Y.-H."/>
        </authorList>
    </citation>
    <scope>NUCLEOTIDE SEQUENCE [LARGE SCALE GENOMIC DNA]</scope>
    <source>
        <strain evidence="2 3">LB1R16</strain>
    </source>
</reference>
<dbReference type="PANTHER" id="PTHR21366:SF14">
    <property type="entry name" value="GLYOXALASE DOMAIN-CONTAINING PROTEIN 5"/>
    <property type="match status" value="1"/>
</dbReference>
<organism evidence="2 3">
    <name type="scientific">Glacieibacterium frigidum</name>
    <dbReference type="NCBI Taxonomy" id="2593303"/>
    <lineage>
        <taxon>Bacteria</taxon>
        <taxon>Pseudomonadati</taxon>
        <taxon>Pseudomonadota</taxon>
        <taxon>Alphaproteobacteria</taxon>
        <taxon>Sphingomonadales</taxon>
        <taxon>Sphingosinicellaceae</taxon>
        <taxon>Glacieibacterium</taxon>
    </lineage>
</organism>
<feature type="domain" description="VOC" evidence="1">
    <location>
        <begin position="5"/>
        <end position="123"/>
    </location>
</feature>
<evidence type="ECO:0000313" key="2">
    <source>
        <dbReference type="EMBL" id="TRW17658.1"/>
    </source>
</evidence>
<accession>A0A552UHG1</accession>
<dbReference type="Proteomes" id="UP000317894">
    <property type="component" value="Unassembled WGS sequence"/>
</dbReference>
<dbReference type="EMBL" id="VJWA01000001">
    <property type="protein sequence ID" value="TRW17658.1"/>
    <property type="molecule type" value="Genomic_DNA"/>
</dbReference>
<dbReference type="OrthoDB" id="5243302at2"/>
<dbReference type="AlphaFoldDB" id="A0A552UHG1"/>
<evidence type="ECO:0000313" key="3">
    <source>
        <dbReference type="Proteomes" id="UP000317894"/>
    </source>
</evidence>
<protein>
    <submittedName>
        <fullName evidence="2">Glyoxalase</fullName>
    </submittedName>
</protein>
<gene>
    <name evidence="2" type="ORF">FMM06_05785</name>
</gene>
<name>A0A552UHG1_9SPHN</name>
<dbReference type="PANTHER" id="PTHR21366">
    <property type="entry name" value="GLYOXALASE FAMILY PROTEIN"/>
    <property type="match status" value="1"/>
</dbReference>
<dbReference type="Pfam" id="PF00903">
    <property type="entry name" value="Glyoxalase"/>
    <property type="match status" value="1"/>
</dbReference>
<proteinExistence type="predicted"/>
<sequence>MTVDGLDHVNVRTRDMAATVAFYTDVLGLSAAAPPRGLDPARITWMHDSAGRALFHLTATDGDVAETTGAVDHVALNCSGHAAMVARLDRLGVPYRLNEVSSIDLRQVFVTDPGGVLLELNFRSGNHSQT</sequence>
<evidence type="ECO:0000259" key="1">
    <source>
        <dbReference type="PROSITE" id="PS51819"/>
    </source>
</evidence>
<dbReference type="InterPro" id="IPR050383">
    <property type="entry name" value="GlyoxalaseI/FosfomycinResist"/>
</dbReference>
<keyword evidence="3" id="KW-1185">Reference proteome</keyword>
<dbReference type="InterPro" id="IPR029068">
    <property type="entry name" value="Glyas_Bleomycin-R_OHBP_Dase"/>
</dbReference>
<dbReference type="SUPFAM" id="SSF54593">
    <property type="entry name" value="Glyoxalase/Bleomycin resistance protein/Dihydroxybiphenyl dioxygenase"/>
    <property type="match status" value="1"/>
</dbReference>